<dbReference type="Proteomes" id="UP001524569">
    <property type="component" value="Unassembled WGS sequence"/>
</dbReference>
<comment type="caution">
    <text evidence="3">The sequence shown here is derived from an EMBL/GenBank/DDBJ whole genome shotgun (WGS) entry which is preliminary data.</text>
</comment>
<keyword evidence="1" id="KW-0547">Nucleotide-binding</keyword>
<evidence type="ECO:0000313" key="3">
    <source>
        <dbReference type="EMBL" id="MCQ8180546.1"/>
    </source>
</evidence>
<name>A0ABT1UGK2_9GAMM</name>
<dbReference type="RefSeq" id="WP_256609910.1">
    <property type="nucleotide sequence ID" value="NZ_JANIBM010000004.1"/>
</dbReference>
<evidence type="ECO:0000313" key="4">
    <source>
        <dbReference type="Proteomes" id="UP001524569"/>
    </source>
</evidence>
<gene>
    <name evidence="3" type="ORF">NP603_05470</name>
</gene>
<dbReference type="PIRSF" id="PIRSF028141">
    <property type="entry name" value="C-di-GMP_BP_PA4608"/>
    <property type="match status" value="1"/>
</dbReference>
<protein>
    <recommendedName>
        <fullName evidence="1">Cyclic diguanosine monophosphate-binding protein</fullName>
        <shortName evidence="1">c-di-GMP-binding protein</shortName>
    </recommendedName>
    <alternativeName>
        <fullName evidence="1">Pilz domain-containing protein</fullName>
    </alternativeName>
</protein>
<evidence type="ECO:0000256" key="1">
    <source>
        <dbReference type="PIRNR" id="PIRNR028141"/>
    </source>
</evidence>
<sequence>MSEKSEEKRRFHRIFYHADAQLALAGGGEPQRCKIVDLSLRGCLLELTEPLTEIGNQPYELKFELSAEAAIRMEIVATHIQDNQAGFRCAHIDIDSISLLRRLVELNLGDSELLERELSALGNFS</sequence>
<dbReference type="Gene3D" id="2.40.10.220">
    <property type="entry name" value="predicted glycosyltransferase like domains"/>
    <property type="match status" value="1"/>
</dbReference>
<evidence type="ECO:0000259" key="2">
    <source>
        <dbReference type="Pfam" id="PF07238"/>
    </source>
</evidence>
<dbReference type="Pfam" id="PF07238">
    <property type="entry name" value="PilZ"/>
    <property type="match status" value="1"/>
</dbReference>
<proteinExistence type="predicted"/>
<comment type="function">
    <text evidence="1">Binds the second messenger bis-(3'-5') cyclic dimeric guanosine monophosphate (c-di-GMP). Can bind two c-di-GMP molecules per monomer. May play a role in bacterial second-messenger regulated processes. Binding to c-di-GMP induces a conformational change of the C- and N-termini resulting in the exposure of a highly negative surface on one side of the protein to a possible effector protein.</text>
</comment>
<organism evidence="3 4">
    <name type="scientific">Methylomonas aurea</name>
    <dbReference type="NCBI Taxonomy" id="2952224"/>
    <lineage>
        <taxon>Bacteria</taxon>
        <taxon>Pseudomonadati</taxon>
        <taxon>Pseudomonadota</taxon>
        <taxon>Gammaproteobacteria</taxon>
        <taxon>Methylococcales</taxon>
        <taxon>Methylococcaceae</taxon>
        <taxon>Methylomonas</taxon>
    </lineage>
</organism>
<comment type="subunit">
    <text evidence="1">Monomer in both c-di-GMP-bound and free forms.</text>
</comment>
<dbReference type="EMBL" id="JANIBM010000004">
    <property type="protein sequence ID" value="MCQ8180546.1"/>
    <property type="molecule type" value="Genomic_DNA"/>
</dbReference>
<reference evidence="3 4" key="1">
    <citation type="submission" date="2022-07" db="EMBL/GenBank/DDBJ databases">
        <title>Methylomonas rivi sp. nov., Methylomonas rosea sp. nov., Methylomonas aureus sp. nov. and Methylomonas subterranea sp. nov., four novel methanotrophs isolated from a freshwater creek and the deep terrestrial subsurface.</title>
        <authorList>
            <person name="Abin C."/>
            <person name="Sankaranarayanan K."/>
            <person name="Garner C."/>
            <person name="Sindelar R."/>
            <person name="Kotary K."/>
            <person name="Garner R."/>
            <person name="Barclay S."/>
            <person name="Lawson P."/>
            <person name="Krumholz L."/>
        </authorList>
    </citation>
    <scope>NUCLEOTIDE SEQUENCE [LARGE SCALE GENOMIC DNA]</scope>
    <source>
        <strain evidence="3 4">SURF-1</strain>
    </source>
</reference>
<keyword evidence="1" id="KW-0973">c-di-GMP</keyword>
<feature type="domain" description="PilZ" evidence="2">
    <location>
        <begin position="7"/>
        <end position="105"/>
    </location>
</feature>
<accession>A0ABT1UGK2</accession>
<dbReference type="InterPro" id="IPR027021">
    <property type="entry name" value="C-di-GMP_BP_PA4608"/>
</dbReference>
<dbReference type="SUPFAM" id="SSF141371">
    <property type="entry name" value="PilZ domain-like"/>
    <property type="match status" value="1"/>
</dbReference>
<keyword evidence="4" id="KW-1185">Reference proteome</keyword>
<dbReference type="InterPro" id="IPR009875">
    <property type="entry name" value="PilZ_domain"/>
</dbReference>